<dbReference type="GO" id="GO:0046872">
    <property type="term" value="F:metal ion binding"/>
    <property type="evidence" value="ECO:0007669"/>
    <property type="project" value="UniProtKB-KW"/>
</dbReference>
<dbReference type="AlphaFoldDB" id="E0VYR3"/>
<accession>E0VYR3</accession>
<evidence type="ECO:0000256" key="4">
    <source>
        <dbReference type="ARBA" id="ARBA00022723"/>
    </source>
</evidence>
<dbReference type="GeneID" id="8233242"/>
<dbReference type="InterPro" id="IPR029061">
    <property type="entry name" value="THDP-binding"/>
</dbReference>
<dbReference type="KEGG" id="phu:Phum_PHUM517320"/>
<dbReference type="Proteomes" id="UP000009046">
    <property type="component" value="Unassembled WGS sequence"/>
</dbReference>
<feature type="domain" description="Dehydrogenase E1 component" evidence="10">
    <location>
        <begin position="86"/>
        <end position="383"/>
    </location>
</feature>
<dbReference type="EMBL" id="AAZO01006287">
    <property type="status" value="NOT_ANNOTATED_CDS"/>
    <property type="molecule type" value="Genomic_DNA"/>
</dbReference>
<dbReference type="STRING" id="121224.E0VYR3"/>
<dbReference type="CDD" id="cd02000">
    <property type="entry name" value="TPP_E1_PDC_ADC_BCADC"/>
    <property type="match status" value="1"/>
</dbReference>
<dbReference type="Gene3D" id="3.40.50.970">
    <property type="match status" value="1"/>
</dbReference>
<dbReference type="RefSeq" id="XP_002431257.1">
    <property type="nucleotide sequence ID" value="XM_002431212.1"/>
</dbReference>
<evidence type="ECO:0000256" key="2">
    <source>
        <dbReference type="ARBA" id="ARBA00004305"/>
    </source>
</evidence>
<gene>
    <name evidence="12" type="primary">8233242</name>
    <name evidence="11" type="ORF">Phum_PHUM517320</name>
</gene>
<evidence type="ECO:0000256" key="6">
    <source>
        <dbReference type="ARBA" id="ARBA00022958"/>
    </source>
</evidence>
<comment type="subcellular location">
    <subcellularLocation>
        <location evidence="2">Mitochondrion matrix</location>
    </subcellularLocation>
</comment>
<evidence type="ECO:0000256" key="1">
    <source>
        <dbReference type="ARBA" id="ARBA00001964"/>
    </source>
</evidence>
<dbReference type="PANTHER" id="PTHR43380:SF1">
    <property type="entry name" value="2-OXOISOVALERATE DEHYDROGENASE SUBUNIT ALPHA, MITOCHONDRIAL"/>
    <property type="match status" value="1"/>
</dbReference>
<comment type="similarity">
    <text evidence="3 9">Belongs to the BCKDHA family.</text>
</comment>
<evidence type="ECO:0000256" key="9">
    <source>
        <dbReference type="RuleBase" id="RU365014"/>
    </source>
</evidence>
<evidence type="ECO:0000256" key="5">
    <source>
        <dbReference type="ARBA" id="ARBA00022946"/>
    </source>
</evidence>
<dbReference type="InterPro" id="IPR050771">
    <property type="entry name" value="Alpha-ketoacid_DH_E1_comp"/>
</dbReference>
<evidence type="ECO:0000256" key="8">
    <source>
        <dbReference type="ARBA" id="ARBA00023128"/>
    </source>
</evidence>
<dbReference type="EMBL" id="DS235846">
    <property type="protein sequence ID" value="EEB18519.1"/>
    <property type="molecule type" value="Genomic_DNA"/>
</dbReference>
<keyword evidence="5" id="KW-0809">Transit peptide</keyword>
<dbReference type="FunFam" id="3.40.50.970:FF:000015">
    <property type="entry name" value="2-oxoisovalerate dehydrogenase subunit alpha"/>
    <property type="match status" value="1"/>
</dbReference>
<dbReference type="VEuPathDB" id="VectorBase:PHUM517320"/>
<evidence type="ECO:0000256" key="7">
    <source>
        <dbReference type="ARBA" id="ARBA00023002"/>
    </source>
</evidence>
<keyword evidence="8" id="KW-0496">Mitochondrion</keyword>
<reference evidence="12" key="3">
    <citation type="submission" date="2021-02" db="UniProtKB">
        <authorList>
            <consortium name="EnsemblMetazoa"/>
        </authorList>
    </citation>
    <scope>IDENTIFICATION</scope>
    <source>
        <strain evidence="12">USDA</strain>
    </source>
</reference>
<dbReference type="SUPFAM" id="SSF52518">
    <property type="entry name" value="Thiamin diphosphate-binding fold (THDP-binding)"/>
    <property type="match status" value="1"/>
</dbReference>
<proteinExistence type="inferred from homology"/>
<sequence>MATGMRKSRHIKIHVNGPKYSTAVPEAAGSTSYLTANRPTTEKLLFSTQYESPMPTYRVLSDCGTEILNPEVNYLVNKEHLEKMYKDMLTLNVMDQILYESQRQGRISFYMTNFGEEACQIGSAGALEPEDLIFAQYREAGVLLYRGYDLDMFMNQCYGNELDEGKGRQMPVHYGSKKLNFVTISSPLGTQLPQAVGAAYQFKISKQNRCVITYFGEGAASEGDAHAAFNFAATLDCPVIFFCRNNCYAISTPCYEQYRGDGIAGRGLGYGIPSIRVDGNDLLAVLHSTRKARDLAISENKPVLIEAMTYRIGHHSTSDDSSTYRSMDEVKEWNSHNHPINRFRNFLEFRGWWNEDMEKEWRSDARKKILKSFNAAEKKKKPAWKELFYDVYHDMPKHIQKQMHEMEEHLKNYGEHYPMKDYRNQS</sequence>
<dbReference type="OrthoDB" id="3845at2759"/>
<evidence type="ECO:0000313" key="11">
    <source>
        <dbReference type="EMBL" id="EEB18519.1"/>
    </source>
</evidence>
<dbReference type="EC" id="1.2.4.4" evidence="9"/>
<dbReference type="EnsemblMetazoa" id="PHUM517320-RA">
    <property type="protein sequence ID" value="PHUM517320-PA"/>
    <property type="gene ID" value="PHUM517320"/>
</dbReference>
<keyword evidence="6" id="KW-0630">Potassium</keyword>
<comment type="function">
    <text evidence="9">The branched-chain alpha-keto dehydrogenase complex catalyzes the overall conversion of alpha-keto acids to acyl-CoA and CO(2). It contains multiple copies of three enzymatic components: branched-chain alpha-keto acid decarboxylase (E1), lipoamide acyltransferase (E2) and lipoamide dehydrogenase (E3).</text>
</comment>
<dbReference type="FunCoup" id="E0VYR3">
    <property type="interactions" value="494"/>
</dbReference>
<reference evidence="11" key="1">
    <citation type="submission" date="2007-04" db="EMBL/GenBank/DDBJ databases">
        <title>Annotation of Pediculus humanus corporis strain USDA.</title>
        <authorList>
            <person name="Kirkness E."/>
            <person name="Hannick L."/>
            <person name="Hass B."/>
            <person name="Bruggner R."/>
            <person name="Lawson D."/>
            <person name="Bidwell S."/>
            <person name="Joardar V."/>
            <person name="Caler E."/>
            <person name="Walenz B."/>
            <person name="Inman J."/>
            <person name="Schobel S."/>
            <person name="Galinsky K."/>
            <person name="Amedeo P."/>
            <person name="Strausberg R."/>
        </authorList>
    </citation>
    <scope>NUCLEOTIDE SEQUENCE</scope>
    <source>
        <strain evidence="11">USDA</strain>
    </source>
</reference>
<dbReference type="PANTHER" id="PTHR43380">
    <property type="entry name" value="2-OXOISOVALERATE DEHYDROGENASE SUBUNIT ALPHA, MITOCHONDRIAL"/>
    <property type="match status" value="1"/>
</dbReference>
<protein>
    <recommendedName>
        <fullName evidence="9">2-oxoisovalerate dehydrogenase subunit alpha</fullName>
        <ecNumber evidence="9">1.2.4.4</ecNumber>
    </recommendedName>
    <alternativeName>
        <fullName evidence="9">Branched-chain alpha-keto acid dehydrogenase E1 component alpha chain</fullName>
    </alternativeName>
</protein>
<organism>
    <name type="scientific">Pediculus humanus subsp. corporis</name>
    <name type="common">Body louse</name>
    <dbReference type="NCBI Taxonomy" id="121224"/>
    <lineage>
        <taxon>Eukaryota</taxon>
        <taxon>Metazoa</taxon>
        <taxon>Ecdysozoa</taxon>
        <taxon>Arthropoda</taxon>
        <taxon>Hexapoda</taxon>
        <taxon>Insecta</taxon>
        <taxon>Pterygota</taxon>
        <taxon>Neoptera</taxon>
        <taxon>Paraneoptera</taxon>
        <taxon>Psocodea</taxon>
        <taxon>Troctomorpha</taxon>
        <taxon>Phthiraptera</taxon>
        <taxon>Anoplura</taxon>
        <taxon>Pediculidae</taxon>
        <taxon>Pediculus</taxon>
    </lineage>
</organism>
<dbReference type="HOGENOM" id="CLU_029393_1_2_1"/>
<dbReference type="CTD" id="8233242"/>
<comment type="catalytic activity">
    <reaction evidence="9">
        <text>N(6)-[(R)-lipoyl]-L-lysyl-[protein] + 3-methyl-2-oxobutanoate + H(+) = N(6)-[(R)-S(8)-2-methylpropanoyldihydrolipoyl]-L-lysyl-[protein] + CO2</text>
        <dbReference type="Rhea" id="RHEA:13457"/>
        <dbReference type="Rhea" id="RHEA-COMP:10474"/>
        <dbReference type="Rhea" id="RHEA-COMP:10497"/>
        <dbReference type="ChEBI" id="CHEBI:11851"/>
        <dbReference type="ChEBI" id="CHEBI:15378"/>
        <dbReference type="ChEBI" id="CHEBI:16526"/>
        <dbReference type="ChEBI" id="CHEBI:83099"/>
        <dbReference type="ChEBI" id="CHEBI:83142"/>
        <dbReference type="EC" id="1.2.4.4"/>
    </reaction>
</comment>
<dbReference type="GO" id="GO:0009083">
    <property type="term" value="P:branched-chain amino acid catabolic process"/>
    <property type="evidence" value="ECO:0007669"/>
    <property type="project" value="TreeGrafter"/>
</dbReference>
<keyword evidence="4" id="KW-0479">Metal-binding</keyword>
<evidence type="ECO:0000256" key="3">
    <source>
        <dbReference type="ARBA" id="ARBA00008646"/>
    </source>
</evidence>
<keyword evidence="7 9" id="KW-0560">Oxidoreductase</keyword>
<evidence type="ECO:0000313" key="13">
    <source>
        <dbReference type="Proteomes" id="UP000009046"/>
    </source>
</evidence>
<dbReference type="OMA" id="GMFRGVN"/>
<dbReference type="InParanoid" id="E0VYR3"/>
<reference evidence="11" key="2">
    <citation type="submission" date="2007-04" db="EMBL/GenBank/DDBJ databases">
        <title>The genome of the human body louse.</title>
        <authorList>
            <consortium name="The Human Body Louse Genome Consortium"/>
            <person name="Kirkness E."/>
            <person name="Walenz B."/>
            <person name="Hass B."/>
            <person name="Bruggner R."/>
            <person name="Strausberg R."/>
        </authorList>
    </citation>
    <scope>NUCLEOTIDE SEQUENCE</scope>
    <source>
        <strain evidence="11">USDA</strain>
    </source>
</reference>
<dbReference type="Pfam" id="PF00676">
    <property type="entry name" value="E1_dh"/>
    <property type="match status" value="1"/>
</dbReference>
<evidence type="ECO:0000313" key="12">
    <source>
        <dbReference type="EnsemblMetazoa" id="PHUM517320-PA"/>
    </source>
</evidence>
<dbReference type="eggNOG" id="KOG1182">
    <property type="taxonomic scope" value="Eukaryota"/>
</dbReference>
<keyword evidence="13" id="KW-1185">Reference proteome</keyword>
<evidence type="ECO:0000259" key="10">
    <source>
        <dbReference type="Pfam" id="PF00676"/>
    </source>
</evidence>
<comment type="cofactor">
    <cofactor evidence="1 9">
        <name>thiamine diphosphate</name>
        <dbReference type="ChEBI" id="CHEBI:58937"/>
    </cofactor>
</comment>
<dbReference type="GO" id="GO:0003863">
    <property type="term" value="F:branched-chain 2-oxo acid dehydrogenase activity"/>
    <property type="evidence" value="ECO:0007669"/>
    <property type="project" value="UniProtKB-EC"/>
</dbReference>
<keyword evidence="9" id="KW-0786">Thiamine pyrophosphate</keyword>
<name>E0VYR3_PEDHC</name>
<dbReference type="InterPro" id="IPR001017">
    <property type="entry name" value="DH_E1"/>
</dbReference>
<dbReference type="GO" id="GO:0005759">
    <property type="term" value="C:mitochondrial matrix"/>
    <property type="evidence" value="ECO:0007669"/>
    <property type="project" value="UniProtKB-SubCell"/>
</dbReference>